<dbReference type="Pfam" id="PF00010">
    <property type="entry name" value="HLH"/>
    <property type="match status" value="1"/>
</dbReference>
<reference evidence="3 5" key="2">
    <citation type="submission" date="2018-11" db="EMBL/GenBank/DDBJ databases">
        <authorList>
            <consortium name="Pathogen Informatics"/>
        </authorList>
    </citation>
    <scope>NUCLEOTIDE SEQUENCE [LARGE SCALE GENOMIC DNA]</scope>
</reference>
<dbReference type="AlphaFoldDB" id="A0A0N4UIR2"/>
<feature type="compositionally biased region" description="Polar residues" evidence="1">
    <location>
        <begin position="127"/>
        <end position="140"/>
    </location>
</feature>
<dbReference type="InterPro" id="IPR050359">
    <property type="entry name" value="bHLH_transcription_factors"/>
</dbReference>
<evidence type="ECO:0000313" key="6">
    <source>
        <dbReference type="WBParaSite" id="DME_0000750701-mRNA-1"/>
    </source>
</evidence>
<dbReference type="GO" id="GO:0061564">
    <property type="term" value="P:axon development"/>
    <property type="evidence" value="ECO:0007669"/>
    <property type="project" value="TreeGrafter"/>
</dbReference>
<evidence type="ECO:0000313" key="5">
    <source>
        <dbReference type="Proteomes" id="UP000274756"/>
    </source>
</evidence>
<evidence type="ECO:0000313" key="3">
    <source>
        <dbReference type="EMBL" id="VDN60119.1"/>
    </source>
</evidence>
<evidence type="ECO:0000259" key="2">
    <source>
        <dbReference type="PROSITE" id="PS50888"/>
    </source>
</evidence>
<protein>
    <submittedName>
        <fullName evidence="6">BHLH domain-containing protein</fullName>
    </submittedName>
</protein>
<dbReference type="STRING" id="318479.A0A0N4UIR2"/>
<dbReference type="PANTHER" id="PTHR19290:SF163">
    <property type="entry name" value="BASIC HELIX-LOOP-HELIX NEURAL TRANSCRIPTION FACTOR TAP"/>
    <property type="match status" value="1"/>
</dbReference>
<proteinExistence type="predicted"/>
<evidence type="ECO:0000313" key="4">
    <source>
        <dbReference type="Proteomes" id="UP000038040"/>
    </source>
</evidence>
<feature type="region of interest" description="Disordered" evidence="1">
    <location>
        <begin position="119"/>
        <end position="140"/>
    </location>
</feature>
<dbReference type="PROSITE" id="PS50888">
    <property type="entry name" value="BHLH"/>
    <property type="match status" value="1"/>
</dbReference>
<dbReference type="InterPro" id="IPR011598">
    <property type="entry name" value="bHLH_dom"/>
</dbReference>
<dbReference type="Gene3D" id="4.10.280.10">
    <property type="entry name" value="Helix-loop-helix DNA-binding domain"/>
    <property type="match status" value="1"/>
</dbReference>
<dbReference type="PANTHER" id="PTHR19290">
    <property type="entry name" value="BASIC HELIX-LOOP-HELIX PROTEIN NEUROGENIN-RELATED"/>
    <property type="match status" value="1"/>
</dbReference>
<keyword evidence="5" id="KW-1185">Reference proteome</keyword>
<dbReference type="GO" id="GO:0005634">
    <property type="term" value="C:nucleus"/>
    <property type="evidence" value="ECO:0007669"/>
    <property type="project" value="TreeGrafter"/>
</dbReference>
<dbReference type="GO" id="GO:0046983">
    <property type="term" value="F:protein dimerization activity"/>
    <property type="evidence" value="ECO:0007669"/>
    <property type="project" value="InterPro"/>
</dbReference>
<dbReference type="SUPFAM" id="SSF47459">
    <property type="entry name" value="HLH, helix-loop-helix DNA-binding domain"/>
    <property type="match status" value="1"/>
</dbReference>
<dbReference type="GO" id="GO:0000981">
    <property type="term" value="F:DNA-binding transcription factor activity, RNA polymerase II-specific"/>
    <property type="evidence" value="ECO:0007669"/>
    <property type="project" value="TreeGrafter"/>
</dbReference>
<dbReference type="Proteomes" id="UP000274756">
    <property type="component" value="Unassembled WGS sequence"/>
</dbReference>
<sequence length="152" mass="17745">MAERTGLSYCDHPSTSVCIQQQQTKIEFNREYKNGAKKAKRKYRCRIRSPETILRSKKIRRCKANARERRRMHNLNAALEELRKTLPKLPDEPKLTKIETLRMANNYIYALSEVLKEDNSQEVRVPQPNSSISYNSDQDINSSSQLPYTLTL</sequence>
<evidence type="ECO:0000256" key="1">
    <source>
        <dbReference type="SAM" id="MobiDB-lite"/>
    </source>
</evidence>
<dbReference type="GO" id="GO:0070888">
    <property type="term" value="F:E-box binding"/>
    <property type="evidence" value="ECO:0007669"/>
    <property type="project" value="TreeGrafter"/>
</dbReference>
<organism evidence="4 6">
    <name type="scientific">Dracunculus medinensis</name>
    <name type="common">Guinea worm</name>
    <dbReference type="NCBI Taxonomy" id="318479"/>
    <lineage>
        <taxon>Eukaryota</taxon>
        <taxon>Metazoa</taxon>
        <taxon>Ecdysozoa</taxon>
        <taxon>Nematoda</taxon>
        <taxon>Chromadorea</taxon>
        <taxon>Rhabditida</taxon>
        <taxon>Spirurina</taxon>
        <taxon>Dracunculoidea</taxon>
        <taxon>Dracunculidae</taxon>
        <taxon>Dracunculus</taxon>
    </lineage>
</organism>
<dbReference type="OrthoDB" id="5969565at2759"/>
<feature type="domain" description="BHLH" evidence="2">
    <location>
        <begin position="59"/>
        <end position="111"/>
    </location>
</feature>
<gene>
    <name evidence="3" type="ORF">DME_LOCUS10092</name>
</gene>
<dbReference type="GO" id="GO:0007423">
    <property type="term" value="P:sensory organ development"/>
    <property type="evidence" value="ECO:0007669"/>
    <property type="project" value="TreeGrafter"/>
</dbReference>
<dbReference type="SMART" id="SM00353">
    <property type="entry name" value="HLH"/>
    <property type="match status" value="1"/>
</dbReference>
<dbReference type="Proteomes" id="UP000038040">
    <property type="component" value="Unplaced"/>
</dbReference>
<dbReference type="InterPro" id="IPR036638">
    <property type="entry name" value="HLH_DNA-bd_sf"/>
</dbReference>
<name>A0A0N4UIR2_DRAME</name>
<reference evidence="6" key="1">
    <citation type="submission" date="2017-02" db="UniProtKB">
        <authorList>
            <consortium name="WormBaseParasite"/>
        </authorList>
    </citation>
    <scope>IDENTIFICATION</scope>
</reference>
<dbReference type="EMBL" id="UYYG01001201">
    <property type="protein sequence ID" value="VDN60119.1"/>
    <property type="molecule type" value="Genomic_DNA"/>
</dbReference>
<dbReference type="GO" id="GO:0045944">
    <property type="term" value="P:positive regulation of transcription by RNA polymerase II"/>
    <property type="evidence" value="ECO:0007669"/>
    <property type="project" value="TreeGrafter"/>
</dbReference>
<dbReference type="WBParaSite" id="DME_0000750701-mRNA-1">
    <property type="protein sequence ID" value="DME_0000750701-mRNA-1"/>
    <property type="gene ID" value="DME_0000750701"/>
</dbReference>
<accession>A0A0N4UIR2</accession>